<reference evidence="2 3" key="1">
    <citation type="submission" date="2024-06" db="EMBL/GenBank/DDBJ databases">
        <authorList>
            <person name="Tuo L."/>
        </authorList>
    </citation>
    <scope>NUCLEOTIDE SEQUENCE [LARGE SCALE GENOMIC DNA]</scope>
    <source>
        <strain evidence="2 3">ZMM04-5</strain>
    </source>
</reference>
<evidence type="ECO:0000256" key="1">
    <source>
        <dbReference type="SAM" id="MobiDB-lite"/>
    </source>
</evidence>
<keyword evidence="3" id="KW-1185">Reference proteome</keyword>
<dbReference type="EMBL" id="JBFOCI010000001">
    <property type="protein sequence ID" value="MEW9805189.1"/>
    <property type="molecule type" value="Genomic_DNA"/>
</dbReference>
<feature type="region of interest" description="Disordered" evidence="1">
    <location>
        <begin position="62"/>
        <end position="82"/>
    </location>
</feature>
<gene>
    <name evidence="2" type="ORF">ABUE31_04210</name>
</gene>
<evidence type="ECO:0000313" key="2">
    <source>
        <dbReference type="EMBL" id="MEW9805189.1"/>
    </source>
</evidence>
<proteinExistence type="predicted"/>
<comment type="caution">
    <text evidence="2">The sequence shown here is derived from an EMBL/GenBank/DDBJ whole genome shotgun (WGS) entry which is preliminary data.</text>
</comment>
<name>A0ABV3QVU9_9HYPH</name>
<sequence length="141" mass="15657">MTWKYRGAVNQDGVNFHIWTTEDEKGLAFAVTRTAAIEPQRPVVFRSIEEIAARTGLRLADPPETAPFIELPPPPRPDRPFGVFRRPGGWVEVSHEGATAPMPADIYVRDGIWPEYARLPTQSQYLTSKGRPATPSETDGG</sequence>
<accession>A0ABV3QVU9</accession>
<evidence type="ECO:0000313" key="3">
    <source>
        <dbReference type="Proteomes" id="UP001556196"/>
    </source>
</evidence>
<dbReference type="RefSeq" id="WP_367722232.1">
    <property type="nucleotide sequence ID" value="NZ_JBFOCI010000001.1"/>
</dbReference>
<protein>
    <submittedName>
        <fullName evidence="2">Uncharacterized protein</fullName>
    </submittedName>
</protein>
<organism evidence="2 3">
    <name type="scientific">Mesorhizobium marinum</name>
    <dbReference type="NCBI Taxonomy" id="3228790"/>
    <lineage>
        <taxon>Bacteria</taxon>
        <taxon>Pseudomonadati</taxon>
        <taxon>Pseudomonadota</taxon>
        <taxon>Alphaproteobacteria</taxon>
        <taxon>Hyphomicrobiales</taxon>
        <taxon>Phyllobacteriaceae</taxon>
        <taxon>Mesorhizobium</taxon>
    </lineage>
</organism>
<dbReference type="Proteomes" id="UP001556196">
    <property type="component" value="Unassembled WGS sequence"/>
</dbReference>